<dbReference type="PANTHER" id="PTHR42715">
    <property type="entry name" value="BETA-GLUCOSIDASE"/>
    <property type="match status" value="1"/>
</dbReference>
<protein>
    <submittedName>
        <fullName evidence="4">Unannotated protein</fullName>
    </submittedName>
</protein>
<dbReference type="InterPro" id="IPR002772">
    <property type="entry name" value="Glyco_hydro_3_C"/>
</dbReference>
<organism evidence="4">
    <name type="scientific">freshwater metagenome</name>
    <dbReference type="NCBI Taxonomy" id="449393"/>
    <lineage>
        <taxon>unclassified sequences</taxon>
        <taxon>metagenomes</taxon>
        <taxon>ecological metagenomes</taxon>
    </lineage>
</organism>
<dbReference type="Pfam" id="PF14310">
    <property type="entry name" value="Fn3-like"/>
    <property type="match status" value="1"/>
</dbReference>
<evidence type="ECO:0000256" key="2">
    <source>
        <dbReference type="ARBA" id="ARBA00022801"/>
    </source>
</evidence>
<dbReference type="SUPFAM" id="SSF51445">
    <property type="entry name" value="(Trans)glycosidases"/>
    <property type="match status" value="1"/>
</dbReference>
<dbReference type="EMBL" id="CAFBNL010000023">
    <property type="protein sequence ID" value="CAB4949382.1"/>
    <property type="molecule type" value="Genomic_DNA"/>
</dbReference>
<accession>A0A6J7K4W3</accession>
<evidence type="ECO:0000313" key="4">
    <source>
        <dbReference type="EMBL" id="CAB4949382.1"/>
    </source>
</evidence>
<evidence type="ECO:0000259" key="3">
    <source>
        <dbReference type="SMART" id="SM01217"/>
    </source>
</evidence>
<dbReference type="SMART" id="SM01217">
    <property type="entry name" value="Fn3_like"/>
    <property type="match status" value="1"/>
</dbReference>
<dbReference type="InterPro" id="IPR026891">
    <property type="entry name" value="Fn3-like"/>
</dbReference>
<evidence type="ECO:0000256" key="1">
    <source>
        <dbReference type="ARBA" id="ARBA00005336"/>
    </source>
</evidence>
<sequence length="738" mass="79238">MSTPYEIARDRVASGADSMSEARALVESMTLDERLGLLDGGSPFWAGITDIGHLGHHKRPFPAMVLERLGIPGFYFSDGPRGAVIGGATAYPVSMARGASFDLDLEERIGAAIGREMRATGADLGGSVCVNLLRHPAWGRAQETYGEDPHHVGEMGAALTRGLQTRVMANVKHFAMNSIENSRFKVDITCDERTLHEVYLPHFLRIIDEGIASVMTAYNSVNGEWCGENHALITEILRGEWGFEGFVVSDWIFGLRDGVKSVKAGLDVEMPYRMIRHAPVVAAVADGSLGVESVDAAVARTLSTMLRFGVGAMPVEPIEVLACDEHRGLSLESARKSAVLLRNESFDGAPLLPLDPGTLARLCVLGRFADVRNLGDGGSSDVMSPTVVTPFAGLSAALGHVDVRTAPADDLAAAVALAAKSDVAVVIVGYDRLDEGEFIGGPNDNANLGHLIPKHDDPELLAKFAEFVAEHEWEIPEALVKKPGAVMFSVGGDRVSLRLPDADIALLRSVLAVNPRTIAVIISGSAVLTSEWDQEVPAILQQWYSGMEGGHALADLLLGAANPSGRLPFAVPASESDLPLFDIEATSVTYDGLHGQWLLDRREARAAYPFGFGLSYTHFDHVGVAAEVRGEVVEVRATTFNAGVRDGADVVQVYVTPPDPGIDRAMRRLGGFARVEVPAGEAAEATLVISLRSIAWRDVDTHSWYLPAGEYRFEVAHNAGEQRPPGVSITLPEMRWGR</sequence>
<dbReference type="AlphaFoldDB" id="A0A6J7K4W3"/>
<comment type="similarity">
    <text evidence="1">Belongs to the glycosyl hydrolase 3 family.</text>
</comment>
<dbReference type="GO" id="GO:0009251">
    <property type="term" value="P:glucan catabolic process"/>
    <property type="evidence" value="ECO:0007669"/>
    <property type="project" value="TreeGrafter"/>
</dbReference>
<gene>
    <name evidence="4" type="ORF">UFOPK3789_00586</name>
</gene>
<dbReference type="PANTHER" id="PTHR42715:SF3">
    <property type="entry name" value="BETA-GLUCOSIDASE B-RELATED"/>
    <property type="match status" value="1"/>
</dbReference>
<dbReference type="SUPFAM" id="SSF52279">
    <property type="entry name" value="Beta-D-glucan exohydrolase, C-terminal domain"/>
    <property type="match status" value="2"/>
</dbReference>
<name>A0A6J7K4W3_9ZZZZ</name>
<dbReference type="Pfam" id="PF01915">
    <property type="entry name" value="Glyco_hydro_3_C"/>
    <property type="match status" value="1"/>
</dbReference>
<dbReference type="Gene3D" id="2.60.40.10">
    <property type="entry name" value="Immunoglobulins"/>
    <property type="match status" value="1"/>
</dbReference>
<dbReference type="InterPro" id="IPR001764">
    <property type="entry name" value="Glyco_hydro_3_N"/>
</dbReference>
<dbReference type="InterPro" id="IPR013783">
    <property type="entry name" value="Ig-like_fold"/>
</dbReference>
<feature type="domain" description="Fibronectin type III-like" evidence="3">
    <location>
        <begin position="649"/>
        <end position="719"/>
    </location>
</feature>
<dbReference type="Pfam" id="PF00933">
    <property type="entry name" value="Glyco_hydro_3"/>
    <property type="match status" value="1"/>
</dbReference>
<reference evidence="4" key="1">
    <citation type="submission" date="2020-05" db="EMBL/GenBank/DDBJ databases">
        <authorList>
            <person name="Chiriac C."/>
            <person name="Salcher M."/>
            <person name="Ghai R."/>
            <person name="Kavagutti S V."/>
        </authorList>
    </citation>
    <scope>NUCLEOTIDE SEQUENCE</scope>
</reference>
<proteinExistence type="inferred from homology"/>
<dbReference type="PRINTS" id="PR00133">
    <property type="entry name" value="GLHYDRLASE3"/>
</dbReference>
<keyword evidence="2" id="KW-0378">Hydrolase</keyword>
<dbReference type="InterPro" id="IPR050288">
    <property type="entry name" value="Cellulose_deg_GH3"/>
</dbReference>
<dbReference type="Gene3D" id="3.20.20.300">
    <property type="entry name" value="Glycoside hydrolase, family 3, N-terminal domain"/>
    <property type="match status" value="1"/>
</dbReference>
<dbReference type="InterPro" id="IPR036881">
    <property type="entry name" value="Glyco_hydro_3_C_sf"/>
</dbReference>
<dbReference type="InterPro" id="IPR036962">
    <property type="entry name" value="Glyco_hydro_3_N_sf"/>
</dbReference>
<dbReference type="InterPro" id="IPR017853">
    <property type="entry name" value="GH"/>
</dbReference>
<dbReference type="GO" id="GO:0008422">
    <property type="term" value="F:beta-glucosidase activity"/>
    <property type="evidence" value="ECO:0007669"/>
    <property type="project" value="TreeGrafter"/>
</dbReference>
<dbReference type="Gene3D" id="3.40.50.1700">
    <property type="entry name" value="Glycoside hydrolase family 3 C-terminal domain"/>
    <property type="match status" value="1"/>
</dbReference>